<dbReference type="GeneID" id="106464734"/>
<dbReference type="Proteomes" id="UP000694941">
    <property type="component" value="Unplaced"/>
</dbReference>
<protein>
    <submittedName>
        <fullName evidence="5">Adult-specific rigid cuticular protein 11.9-like</fullName>
    </submittedName>
</protein>
<proteinExistence type="predicted"/>
<evidence type="ECO:0000313" key="5">
    <source>
        <dbReference type="RefSeq" id="XP_013780343.2"/>
    </source>
</evidence>
<name>A0ABM1BEH0_LIMPO</name>
<sequence length="153" mass="17337">MKFLVLLPLCFAACMAEMLLNFDAEKGNFMYSTGDEGAHTRDEMRSGDTVSGKYSYIDANGDLREVQYTAGPEGFNPKGDISVDKKTAAEAEKIAALAPKAPEVEPVKTTLPVHPFGYAPYYSPYYHGRHYYGQYPFYNRFHVPHARSYNYFY</sequence>
<dbReference type="RefSeq" id="XP_013780343.2">
    <property type="nucleotide sequence ID" value="XM_013924889.2"/>
</dbReference>
<feature type="chain" id="PRO_5046847297" evidence="3">
    <location>
        <begin position="17"/>
        <end position="153"/>
    </location>
</feature>
<accession>A0ABM1BEH0</accession>
<keyword evidence="4" id="KW-1185">Reference proteome</keyword>
<dbReference type="InterPro" id="IPR031311">
    <property type="entry name" value="CHIT_BIND_RR_consensus"/>
</dbReference>
<evidence type="ECO:0000256" key="2">
    <source>
        <dbReference type="PROSITE-ProRule" id="PRU00497"/>
    </source>
</evidence>
<dbReference type="PROSITE" id="PS00233">
    <property type="entry name" value="CHIT_BIND_RR_1"/>
    <property type="match status" value="1"/>
</dbReference>
<evidence type="ECO:0000313" key="4">
    <source>
        <dbReference type="Proteomes" id="UP000694941"/>
    </source>
</evidence>
<dbReference type="Pfam" id="PF00379">
    <property type="entry name" value="Chitin_bind_4"/>
    <property type="match status" value="1"/>
</dbReference>
<evidence type="ECO:0000256" key="3">
    <source>
        <dbReference type="SAM" id="SignalP"/>
    </source>
</evidence>
<keyword evidence="1 2" id="KW-0193">Cuticle</keyword>
<keyword evidence="3" id="KW-0732">Signal</keyword>
<reference evidence="5" key="1">
    <citation type="submission" date="2025-08" db="UniProtKB">
        <authorList>
            <consortium name="RefSeq"/>
        </authorList>
    </citation>
    <scope>IDENTIFICATION</scope>
    <source>
        <tissue evidence="5">Muscle</tissue>
    </source>
</reference>
<dbReference type="PROSITE" id="PS51155">
    <property type="entry name" value="CHIT_BIND_RR_2"/>
    <property type="match status" value="1"/>
</dbReference>
<organism evidence="4 5">
    <name type="scientific">Limulus polyphemus</name>
    <name type="common">Atlantic horseshoe crab</name>
    <dbReference type="NCBI Taxonomy" id="6850"/>
    <lineage>
        <taxon>Eukaryota</taxon>
        <taxon>Metazoa</taxon>
        <taxon>Ecdysozoa</taxon>
        <taxon>Arthropoda</taxon>
        <taxon>Chelicerata</taxon>
        <taxon>Merostomata</taxon>
        <taxon>Xiphosura</taxon>
        <taxon>Limulidae</taxon>
        <taxon>Limulus</taxon>
    </lineage>
</organism>
<dbReference type="InterPro" id="IPR000618">
    <property type="entry name" value="Insect_cuticle"/>
</dbReference>
<feature type="signal peptide" evidence="3">
    <location>
        <begin position="1"/>
        <end position="16"/>
    </location>
</feature>
<evidence type="ECO:0000256" key="1">
    <source>
        <dbReference type="ARBA" id="ARBA00022460"/>
    </source>
</evidence>
<gene>
    <name evidence="5" type="primary">LOC106464734</name>
</gene>